<evidence type="ECO:0000256" key="2">
    <source>
        <dbReference type="ARBA" id="ARBA00023315"/>
    </source>
</evidence>
<dbReference type="GeneID" id="95359883"/>
<evidence type="ECO:0000256" key="1">
    <source>
        <dbReference type="ARBA" id="ARBA00022679"/>
    </source>
</evidence>
<evidence type="ECO:0000313" key="5">
    <source>
        <dbReference type="Proteomes" id="UP000017052"/>
    </source>
</evidence>
<evidence type="ECO:0000313" key="4">
    <source>
        <dbReference type="EMBL" id="ERK56075.1"/>
    </source>
</evidence>
<dbReference type="RefSeq" id="WP_021797441.1">
    <property type="nucleotide sequence ID" value="NZ_ACVN02000164.1"/>
</dbReference>
<gene>
    <name evidence="4" type="ORF">HMPREF0682_1671</name>
</gene>
<keyword evidence="1" id="KW-0808">Transferase</keyword>
<comment type="caution">
    <text evidence="4">The sequence shown here is derived from an EMBL/GenBank/DDBJ whole genome shotgun (WGS) entry which is preliminary data.</text>
</comment>
<keyword evidence="2" id="KW-0012">Acyltransferase</keyword>
<sequence>MITPIFRPLADDETPLLERATLGNLNWCGERFTVSDLHTTTDFAHYTAVDPARGDFGIVATVEDAPVGVVWAVFLPSDSPGYGFIDDETPEISVWVDAPFRGQGIGRRLIRQMISEARERGLASLSLSVEQGNHAERLYSSEGFVHVDGREDAGVMVARLTSPPHQPGAPDGHAMD</sequence>
<protein>
    <submittedName>
        <fullName evidence="4">FR47-like protein</fullName>
    </submittedName>
</protein>
<dbReference type="GO" id="GO:0016747">
    <property type="term" value="F:acyltransferase activity, transferring groups other than amino-acyl groups"/>
    <property type="evidence" value="ECO:0007669"/>
    <property type="project" value="InterPro"/>
</dbReference>
<dbReference type="PANTHER" id="PTHR43420:SF12">
    <property type="entry name" value="N-ACETYLTRANSFERASE DOMAIN-CONTAINING PROTEIN"/>
    <property type="match status" value="1"/>
</dbReference>
<dbReference type="AlphaFoldDB" id="U2PZZ3"/>
<dbReference type="PANTHER" id="PTHR43420">
    <property type="entry name" value="ACETYLTRANSFERASE"/>
    <property type="match status" value="1"/>
</dbReference>
<reference evidence="4" key="1">
    <citation type="submission" date="2013-08" db="EMBL/GenBank/DDBJ databases">
        <authorList>
            <person name="Durkin A.S."/>
            <person name="Haft D.R."/>
            <person name="McCorrison J."/>
            <person name="Torralba M."/>
            <person name="Gillis M."/>
            <person name="Haft D.H."/>
            <person name="Methe B."/>
            <person name="Sutton G."/>
            <person name="Nelson K.E."/>
        </authorList>
    </citation>
    <scope>NUCLEOTIDE SEQUENCE [LARGE SCALE GENOMIC DNA]</scope>
    <source>
        <strain evidence="4">F0233</strain>
    </source>
</reference>
<dbReference type="PROSITE" id="PS51186">
    <property type="entry name" value="GNAT"/>
    <property type="match status" value="1"/>
</dbReference>
<dbReference type="OrthoDB" id="9799092at2"/>
<dbReference type="Gene3D" id="3.40.630.30">
    <property type="match status" value="1"/>
</dbReference>
<organism evidence="4 5">
    <name type="scientific">Propionibacterium acidifaciens F0233</name>
    <dbReference type="NCBI Taxonomy" id="553198"/>
    <lineage>
        <taxon>Bacteria</taxon>
        <taxon>Bacillati</taxon>
        <taxon>Actinomycetota</taxon>
        <taxon>Actinomycetes</taxon>
        <taxon>Propionibacteriales</taxon>
        <taxon>Propionibacteriaceae</taxon>
        <taxon>Propionibacterium</taxon>
    </lineage>
</organism>
<dbReference type="EMBL" id="ACVN02000164">
    <property type="protein sequence ID" value="ERK56075.1"/>
    <property type="molecule type" value="Genomic_DNA"/>
</dbReference>
<accession>U2PZZ3</accession>
<feature type="domain" description="N-acetyltransferase" evidence="3">
    <location>
        <begin position="4"/>
        <end position="161"/>
    </location>
</feature>
<keyword evidence="5" id="KW-1185">Reference proteome</keyword>
<evidence type="ECO:0000259" key="3">
    <source>
        <dbReference type="PROSITE" id="PS51186"/>
    </source>
</evidence>
<dbReference type="SUPFAM" id="SSF55729">
    <property type="entry name" value="Acyl-CoA N-acyltransferases (Nat)"/>
    <property type="match status" value="1"/>
</dbReference>
<dbReference type="Pfam" id="PF00583">
    <property type="entry name" value="Acetyltransf_1"/>
    <property type="match status" value="1"/>
</dbReference>
<dbReference type="InterPro" id="IPR050680">
    <property type="entry name" value="YpeA/RimI_acetyltransf"/>
</dbReference>
<dbReference type="InterPro" id="IPR000182">
    <property type="entry name" value="GNAT_dom"/>
</dbReference>
<name>U2PZZ3_9ACTN</name>
<dbReference type="CDD" id="cd04301">
    <property type="entry name" value="NAT_SF"/>
    <property type="match status" value="1"/>
</dbReference>
<dbReference type="InterPro" id="IPR016181">
    <property type="entry name" value="Acyl_CoA_acyltransferase"/>
</dbReference>
<proteinExistence type="predicted"/>
<dbReference type="Proteomes" id="UP000017052">
    <property type="component" value="Unassembled WGS sequence"/>
</dbReference>